<evidence type="ECO:0000256" key="4">
    <source>
        <dbReference type="RuleBase" id="RU000461"/>
    </source>
</evidence>
<evidence type="ECO:0000256" key="3">
    <source>
        <dbReference type="PIRSR" id="PIRSR602401-1"/>
    </source>
</evidence>
<keyword evidence="3 4" id="KW-0349">Heme</keyword>
<accession>A0A9N9D4Y5</accession>
<evidence type="ECO:0000256" key="2">
    <source>
        <dbReference type="ARBA" id="ARBA00023004"/>
    </source>
</evidence>
<feature type="binding site" description="axial binding residue" evidence="3">
    <location>
        <position position="484"/>
    </location>
    <ligand>
        <name>heme</name>
        <dbReference type="ChEBI" id="CHEBI:30413"/>
    </ligand>
    <ligandPart>
        <name>Fe</name>
        <dbReference type="ChEBI" id="CHEBI:18248"/>
    </ligandPart>
</feature>
<dbReference type="GO" id="GO:0020037">
    <property type="term" value="F:heme binding"/>
    <property type="evidence" value="ECO:0007669"/>
    <property type="project" value="InterPro"/>
</dbReference>
<dbReference type="Proteomes" id="UP000789342">
    <property type="component" value="Unassembled WGS sequence"/>
</dbReference>
<comment type="similarity">
    <text evidence="4">Belongs to the cytochrome P450 family.</text>
</comment>
<dbReference type="OrthoDB" id="2347964at2759"/>
<keyword evidence="4" id="KW-0503">Monooxygenase</keyword>
<organism evidence="6 7">
    <name type="scientific">Acaulospora morrowiae</name>
    <dbReference type="NCBI Taxonomy" id="94023"/>
    <lineage>
        <taxon>Eukaryota</taxon>
        <taxon>Fungi</taxon>
        <taxon>Fungi incertae sedis</taxon>
        <taxon>Mucoromycota</taxon>
        <taxon>Glomeromycotina</taxon>
        <taxon>Glomeromycetes</taxon>
        <taxon>Diversisporales</taxon>
        <taxon>Acaulosporaceae</taxon>
        <taxon>Acaulospora</taxon>
    </lineage>
</organism>
<comment type="caution">
    <text evidence="6">The sequence shown here is derived from an EMBL/GenBank/DDBJ whole genome shotgun (WGS) entry which is preliminary data.</text>
</comment>
<sequence length="537" mass="62048">MSIQSIFESIKPVSTVDLLILIFATFISTYIFNFYYKYYTRPNPLPGPLPLPFIGNAHNQGTDIKKFYQECQQKYGDICELMLDRRYIILSRPDYIKKLCAPAQFFQRLPDSPGSVELGMHNHGLFFNEDQNRWNRNRQFFTDVLSSKFIDASIITIHKIYEEMDDYWKSLGKQNTSKKDNDDNNNWTLETDFSAWFHGFINDVTSVLSTGKRTYSIASYYNTLSINKSEHPDALVEDGNNFVNACVKFLESLLFFSFFSPFARNYIPILRGKSKDYSNNRDYLFEKLDSIIKKRRIEIEERPETRAQTDMLTSLITTETVAEGENFNPMTDLDIRMNLVDAFLGGSNTSANLFCFITYYLCKHPNVKEKMLSEIDSIISKSSDKSYLSCDNLRKLKYCEAIIKEASRLVSPIPFVFRHTITECEVGGYIWPAGTDFQINFEGAHYHPESWGNPKIFDPDRFYKNDGDNDRSAWMPFGGGKRICPGKNLATIANLLLMVSVYKNYNVELVNEHEPLKTFSQIATTCTELKVRISPRT</sequence>
<dbReference type="InterPro" id="IPR001128">
    <property type="entry name" value="Cyt_P450"/>
</dbReference>
<dbReference type="SUPFAM" id="SSF48264">
    <property type="entry name" value="Cytochrome P450"/>
    <property type="match status" value="1"/>
</dbReference>
<name>A0A9N9D4Y5_9GLOM</name>
<dbReference type="Pfam" id="PF00067">
    <property type="entry name" value="p450"/>
    <property type="match status" value="1"/>
</dbReference>
<dbReference type="CDD" id="cd00302">
    <property type="entry name" value="cytochrome_P450"/>
    <property type="match status" value="1"/>
</dbReference>
<dbReference type="InterPro" id="IPR036396">
    <property type="entry name" value="Cyt_P450_sf"/>
</dbReference>
<reference evidence="6" key="1">
    <citation type="submission" date="2021-06" db="EMBL/GenBank/DDBJ databases">
        <authorList>
            <person name="Kallberg Y."/>
            <person name="Tangrot J."/>
            <person name="Rosling A."/>
        </authorList>
    </citation>
    <scope>NUCLEOTIDE SEQUENCE</scope>
    <source>
        <strain evidence="6">CL551</strain>
    </source>
</reference>
<keyword evidence="2 3" id="KW-0408">Iron</keyword>
<dbReference type="PROSITE" id="PS00086">
    <property type="entry name" value="CYTOCHROME_P450"/>
    <property type="match status" value="1"/>
</dbReference>
<dbReference type="InterPro" id="IPR002401">
    <property type="entry name" value="Cyt_P450_E_grp-I"/>
</dbReference>
<feature type="transmembrane region" description="Helical" evidence="5">
    <location>
        <begin position="12"/>
        <end position="36"/>
    </location>
</feature>
<evidence type="ECO:0000256" key="1">
    <source>
        <dbReference type="ARBA" id="ARBA00022723"/>
    </source>
</evidence>
<gene>
    <name evidence="6" type="ORF">AMORRO_LOCUS8895</name>
</gene>
<dbReference type="PRINTS" id="PR00385">
    <property type="entry name" value="P450"/>
</dbReference>
<dbReference type="GO" id="GO:0016705">
    <property type="term" value="F:oxidoreductase activity, acting on paired donors, with incorporation or reduction of molecular oxygen"/>
    <property type="evidence" value="ECO:0007669"/>
    <property type="project" value="InterPro"/>
</dbReference>
<dbReference type="PANTHER" id="PTHR24301">
    <property type="entry name" value="THROMBOXANE-A SYNTHASE"/>
    <property type="match status" value="1"/>
</dbReference>
<evidence type="ECO:0000313" key="7">
    <source>
        <dbReference type="Proteomes" id="UP000789342"/>
    </source>
</evidence>
<dbReference type="PANTHER" id="PTHR24301:SF2">
    <property type="entry name" value="THROMBOXANE-A SYNTHASE"/>
    <property type="match status" value="1"/>
</dbReference>
<comment type="cofactor">
    <cofactor evidence="3">
        <name>heme</name>
        <dbReference type="ChEBI" id="CHEBI:30413"/>
    </cofactor>
</comment>
<keyword evidence="5" id="KW-0812">Transmembrane</keyword>
<keyword evidence="5" id="KW-1133">Transmembrane helix</keyword>
<proteinExistence type="inferred from homology"/>
<dbReference type="Gene3D" id="1.10.630.10">
    <property type="entry name" value="Cytochrome P450"/>
    <property type="match status" value="1"/>
</dbReference>
<keyword evidence="1 3" id="KW-0479">Metal-binding</keyword>
<dbReference type="InterPro" id="IPR017972">
    <property type="entry name" value="Cyt_P450_CS"/>
</dbReference>
<dbReference type="GO" id="GO:0005506">
    <property type="term" value="F:iron ion binding"/>
    <property type="evidence" value="ECO:0007669"/>
    <property type="project" value="InterPro"/>
</dbReference>
<keyword evidence="4" id="KW-0560">Oxidoreductase</keyword>
<dbReference type="PRINTS" id="PR00463">
    <property type="entry name" value="EP450I"/>
</dbReference>
<dbReference type="AlphaFoldDB" id="A0A9N9D4Y5"/>
<keyword evidence="5" id="KW-0472">Membrane</keyword>
<protein>
    <submittedName>
        <fullName evidence="6">1597_t:CDS:1</fullName>
    </submittedName>
</protein>
<evidence type="ECO:0000256" key="5">
    <source>
        <dbReference type="SAM" id="Phobius"/>
    </source>
</evidence>
<dbReference type="GO" id="GO:0004497">
    <property type="term" value="F:monooxygenase activity"/>
    <property type="evidence" value="ECO:0007669"/>
    <property type="project" value="UniProtKB-KW"/>
</dbReference>
<keyword evidence="7" id="KW-1185">Reference proteome</keyword>
<dbReference type="EMBL" id="CAJVPV010008103">
    <property type="protein sequence ID" value="CAG8626479.1"/>
    <property type="molecule type" value="Genomic_DNA"/>
</dbReference>
<evidence type="ECO:0000313" key="6">
    <source>
        <dbReference type="EMBL" id="CAG8626479.1"/>
    </source>
</evidence>